<gene>
    <name evidence="2" type="ORF">GCM10010964_27550</name>
</gene>
<comment type="caution">
    <text evidence="2">The sequence shown here is derived from an EMBL/GenBank/DDBJ whole genome shotgun (WGS) entry which is preliminary data.</text>
</comment>
<evidence type="ECO:0000313" key="3">
    <source>
        <dbReference type="Proteomes" id="UP000597507"/>
    </source>
</evidence>
<reference evidence="2 3" key="1">
    <citation type="journal article" date="2014" name="Int. J. Syst. Evol. Microbiol.">
        <title>Complete genome sequence of Corynebacterium casei LMG S-19264T (=DSM 44701T), isolated from a smear-ripened cheese.</title>
        <authorList>
            <consortium name="US DOE Joint Genome Institute (JGI-PGF)"/>
            <person name="Walter F."/>
            <person name="Albersmeier A."/>
            <person name="Kalinowski J."/>
            <person name="Ruckert C."/>
        </authorList>
    </citation>
    <scope>NUCLEOTIDE SEQUENCE [LARGE SCALE GENOMIC DNA]</scope>
    <source>
        <strain evidence="2 3">CGMCC 1.16330</strain>
    </source>
</reference>
<evidence type="ECO:0000313" key="2">
    <source>
        <dbReference type="EMBL" id="GGG38335.1"/>
    </source>
</evidence>
<keyword evidence="3" id="KW-1185">Reference proteome</keyword>
<sequence>MDRIATASGPRSPAGAPWPATDPGRRWKLAERSVAPQWQAAETAMLLAHEMTGFMTRRLRAQVALFETLSRCTDFNAALRARLDFLNEASAGRADKLGHLARVAQHRLAAPGATPGAA</sequence>
<dbReference type="AlphaFoldDB" id="A0A8J2ZCX2"/>
<evidence type="ECO:0000256" key="1">
    <source>
        <dbReference type="SAM" id="MobiDB-lite"/>
    </source>
</evidence>
<name>A0A8J2ZCX2_9PROT</name>
<protein>
    <submittedName>
        <fullName evidence="2">Uncharacterized protein</fullName>
    </submittedName>
</protein>
<feature type="region of interest" description="Disordered" evidence="1">
    <location>
        <begin position="1"/>
        <end position="24"/>
    </location>
</feature>
<dbReference type="EMBL" id="BMKS01000008">
    <property type="protein sequence ID" value="GGG38335.1"/>
    <property type="molecule type" value="Genomic_DNA"/>
</dbReference>
<dbReference type="Proteomes" id="UP000597507">
    <property type="component" value="Unassembled WGS sequence"/>
</dbReference>
<proteinExistence type="predicted"/>
<dbReference type="RefSeq" id="WP_188901170.1">
    <property type="nucleotide sequence ID" value="NZ_BMKS01000008.1"/>
</dbReference>
<organism evidence="2 3">
    <name type="scientific">Caldovatus sediminis</name>
    <dbReference type="NCBI Taxonomy" id="2041189"/>
    <lineage>
        <taxon>Bacteria</taxon>
        <taxon>Pseudomonadati</taxon>
        <taxon>Pseudomonadota</taxon>
        <taxon>Alphaproteobacteria</taxon>
        <taxon>Acetobacterales</taxon>
        <taxon>Roseomonadaceae</taxon>
        <taxon>Caldovatus</taxon>
    </lineage>
</organism>
<accession>A0A8J2ZCX2</accession>